<evidence type="ECO:0000313" key="5">
    <source>
        <dbReference type="Proteomes" id="UP000585474"/>
    </source>
</evidence>
<feature type="compositionally biased region" description="Low complexity" evidence="2">
    <location>
        <begin position="96"/>
        <end position="108"/>
    </location>
</feature>
<dbReference type="InterPro" id="IPR037848">
    <property type="entry name" value="GEM-like"/>
</dbReference>
<protein>
    <submittedName>
        <fullName evidence="4">GRAM domain family protein</fullName>
    </submittedName>
</protein>
<accession>A0A7J0EKY9</accession>
<name>A0A7J0EKY9_9ERIC</name>
<dbReference type="Pfam" id="PF02893">
    <property type="entry name" value="GRAM"/>
    <property type="match status" value="1"/>
</dbReference>
<dbReference type="PANTHER" id="PTHR31969">
    <property type="entry name" value="GEM-LIKE PROTEIN 2"/>
    <property type="match status" value="1"/>
</dbReference>
<sequence>MNHTSNQESQPHYPSLAAFPTPTSQEPVLDQPPPPSSVSPPPYPQETQTHHHAAGPSHSGHLQHLNQPRNGGPISWAHLPSPPATPAIKRLPYGVPTISPSTTTTPTFTTLPLRNQPPVQWNLYFRCSTPGATRPSPPPKISGTIVFKTGSSVPGAAWNKVNLTAKAITGGGFESLYKQTFTTFPNEKLKKTFACYLSTTTGPVAGTLYLSNAHAAFCSDRPLSFTAPSGQESWSYYKIMVPLGKICAINPVVMRDNPSEKYLQIVTIDGHDFWFMGFVNYEKATRHLSESLGSFVAPGIAVQPVVT</sequence>
<evidence type="ECO:0000256" key="2">
    <source>
        <dbReference type="SAM" id="MobiDB-lite"/>
    </source>
</evidence>
<comment type="caution">
    <text evidence="4">The sequence shown here is derived from an EMBL/GenBank/DDBJ whole genome shotgun (WGS) entry which is preliminary data.</text>
</comment>
<evidence type="ECO:0000259" key="3">
    <source>
        <dbReference type="SMART" id="SM00568"/>
    </source>
</evidence>
<feature type="region of interest" description="Disordered" evidence="2">
    <location>
        <begin position="1"/>
        <end position="108"/>
    </location>
</feature>
<proteinExistence type="inferred from homology"/>
<dbReference type="EMBL" id="BJWL01000005">
    <property type="protein sequence ID" value="GFY87133.1"/>
    <property type="molecule type" value="Genomic_DNA"/>
</dbReference>
<dbReference type="OrthoDB" id="732558at2759"/>
<comment type="similarity">
    <text evidence="1">Belongs to the GEM family.</text>
</comment>
<dbReference type="InterPro" id="IPR011993">
    <property type="entry name" value="PH-like_dom_sf"/>
</dbReference>
<dbReference type="Gene3D" id="2.30.29.30">
    <property type="entry name" value="Pleckstrin-homology domain (PH domain)/Phosphotyrosine-binding domain (PTB)"/>
    <property type="match status" value="1"/>
</dbReference>
<organism evidence="4 5">
    <name type="scientific">Actinidia rufa</name>
    <dbReference type="NCBI Taxonomy" id="165716"/>
    <lineage>
        <taxon>Eukaryota</taxon>
        <taxon>Viridiplantae</taxon>
        <taxon>Streptophyta</taxon>
        <taxon>Embryophyta</taxon>
        <taxon>Tracheophyta</taxon>
        <taxon>Spermatophyta</taxon>
        <taxon>Magnoliopsida</taxon>
        <taxon>eudicotyledons</taxon>
        <taxon>Gunneridae</taxon>
        <taxon>Pentapetalae</taxon>
        <taxon>asterids</taxon>
        <taxon>Ericales</taxon>
        <taxon>Actinidiaceae</taxon>
        <taxon>Actinidia</taxon>
    </lineage>
</organism>
<dbReference type="SMART" id="SM00568">
    <property type="entry name" value="GRAM"/>
    <property type="match status" value="1"/>
</dbReference>
<evidence type="ECO:0000256" key="1">
    <source>
        <dbReference type="ARBA" id="ARBA00009414"/>
    </source>
</evidence>
<evidence type="ECO:0000313" key="4">
    <source>
        <dbReference type="EMBL" id="GFY87133.1"/>
    </source>
</evidence>
<dbReference type="InterPro" id="IPR004182">
    <property type="entry name" value="GRAM"/>
</dbReference>
<feature type="compositionally biased region" description="Polar residues" evidence="2">
    <location>
        <begin position="1"/>
        <end position="12"/>
    </location>
</feature>
<gene>
    <name evidence="4" type="ORF">Acr_05g0007720</name>
</gene>
<feature type="domain" description="GRAM" evidence="3">
    <location>
        <begin position="175"/>
        <end position="253"/>
    </location>
</feature>
<dbReference type="CDD" id="cd13222">
    <property type="entry name" value="PH-GRAM_GEM"/>
    <property type="match status" value="1"/>
</dbReference>
<keyword evidence="5" id="KW-1185">Reference proteome</keyword>
<dbReference type="AlphaFoldDB" id="A0A7J0EKY9"/>
<reference evidence="4 5" key="1">
    <citation type="submission" date="2019-07" db="EMBL/GenBank/DDBJ databases">
        <title>De Novo Assembly of kiwifruit Actinidia rufa.</title>
        <authorList>
            <person name="Sugita-Konishi S."/>
            <person name="Sato K."/>
            <person name="Mori E."/>
            <person name="Abe Y."/>
            <person name="Kisaki G."/>
            <person name="Hamano K."/>
            <person name="Suezawa K."/>
            <person name="Otani M."/>
            <person name="Fukuda T."/>
            <person name="Manabe T."/>
            <person name="Gomi K."/>
            <person name="Tabuchi M."/>
            <person name="Akimitsu K."/>
            <person name="Kataoka I."/>
        </authorList>
    </citation>
    <scope>NUCLEOTIDE SEQUENCE [LARGE SCALE GENOMIC DNA]</scope>
    <source>
        <strain evidence="5">cv. Fuchu</strain>
    </source>
</reference>
<feature type="compositionally biased region" description="Pro residues" evidence="2">
    <location>
        <begin position="30"/>
        <end position="44"/>
    </location>
</feature>
<dbReference type="Proteomes" id="UP000585474">
    <property type="component" value="Unassembled WGS sequence"/>
</dbReference>